<evidence type="ECO:0000313" key="2">
    <source>
        <dbReference type="Proteomes" id="UP001497535"/>
    </source>
</evidence>
<comment type="caution">
    <text evidence="1">The sequence shown here is derived from an EMBL/GenBank/DDBJ whole genome shotgun (WGS) entry which is preliminary data.</text>
</comment>
<evidence type="ECO:0000313" key="1">
    <source>
        <dbReference type="EMBL" id="CAK5106140.1"/>
    </source>
</evidence>
<organism evidence="1 2">
    <name type="scientific">Meloidogyne enterolobii</name>
    <name type="common">Root-knot nematode worm</name>
    <name type="synonym">Meloidogyne mayaguensis</name>
    <dbReference type="NCBI Taxonomy" id="390850"/>
    <lineage>
        <taxon>Eukaryota</taxon>
        <taxon>Metazoa</taxon>
        <taxon>Ecdysozoa</taxon>
        <taxon>Nematoda</taxon>
        <taxon>Chromadorea</taxon>
        <taxon>Rhabditida</taxon>
        <taxon>Tylenchina</taxon>
        <taxon>Tylenchomorpha</taxon>
        <taxon>Tylenchoidea</taxon>
        <taxon>Meloidogynidae</taxon>
        <taxon>Meloidogyninae</taxon>
        <taxon>Meloidogyne</taxon>
    </lineage>
</organism>
<reference evidence="1" key="1">
    <citation type="submission" date="2023-11" db="EMBL/GenBank/DDBJ databases">
        <authorList>
            <person name="Poullet M."/>
        </authorList>
    </citation>
    <scope>NUCLEOTIDE SEQUENCE</scope>
    <source>
        <strain evidence="1">E1834</strain>
    </source>
</reference>
<keyword evidence="2" id="KW-1185">Reference proteome</keyword>
<gene>
    <name evidence="1" type="ORF">MENTE1834_LOCUS43397</name>
</gene>
<accession>A0ACB1AUT3</accession>
<name>A0ACB1AUT3_MELEN</name>
<sequence length="63" mass="7436">MRERVCPLLFFVLFCTSSSTLLFKYKSFPHPPRHRPLPFCICPLFIFTICIFVGDCFSVFKKL</sequence>
<dbReference type="EMBL" id="CAVMJV010000121">
    <property type="protein sequence ID" value="CAK5106140.1"/>
    <property type="molecule type" value="Genomic_DNA"/>
</dbReference>
<proteinExistence type="predicted"/>
<protein>
    <submittedName>
        <fullName evidence="1">Uncharacterized protein</fullName>
    </submittedName>
</protein>
<dbReference type="Proteomes" id="UP001497535">
    <property type="component" value="Unassembled WGS sequence"/>
</dbReference>